<protein>
    <recommendedName>
        <fullName evidence="4">Amidohydrolase 3 domain-containing protein</fullName>
    </recommendedName>
</protein>
<evidence type="ECO:0000256" key="1">
    <source>
        <dbReference type="ARBA" id="ARBA00022801"/>
    </source>
</evidence>
<keyword evidence="3" id="KW-0472">Membrane</keyword>
<dbReference type="Gene3D" id="3.20.20.140">
    <property type="entry name" value="Metal-dependent hydrolases"/>
    <property type="match status" value="3"/>
</dbReference>
<reference evidence="5 6" key="1">
    <citation type="submission" date="2017-01" db="EMBL/GenBank/DDBJ databases">
        <title>Draft genome sequence of Diplodia seriata F98.1, a fungal species involved in grapevine trunk diseases.</title>
        <authorList>
            <person name="Robert-Siegwald G."/>
            <person name="Vallet J."/>
            <person name="Abou-Mansour E."/>
            <person name="Xu J."/>
            <person name="Rey P."/>
            <person name="Bertsch C."/>
            <person name="Rego C."/>
            <person name="Larignon P."/>
            <person name="Fontaine F."/>
            <person name="Lebrun M.-H."/>
        </authorList>
    </citation>
    <scope>NUCLEOTIDE SEQUENCE [LARGE SCALE GENOMIC DNA]</scope>
    <source>
        <strain evidence="5 6">F98.1</strain>
    </source>
</reference>
<evidence type="ECO:0000313" key="6">
    <source>
        <dbReference type="Proteomes" id="UP000190776"/>
    </source>
</evidence>
<name>A0A1S8BA23_9PEZI</name>
<dbReference type="InterPro" id="IPR013108">
    <property type="entry name" value="Amidohydro_3"/>
</dbReference>
<sequence>MEKDGLPTYAAAANQPASQPRRRFRKSRSLKVIAVACLVYLAYAQWHQRSIAPYRTTTLSLERLQADLATCAKLQHKPQDPAGQRARNGRYIEGHKPTLIKNATVWVGEPAAGTSAEDAHAGKGYSWVQSDVFLEHGLIKSVGANIATDSLPSDVQVYDAQGRPLTAGIVDMHSHAGVNPLPQLRGNEDTNEMSADITPYVRSIDGLDPLDHQIQVIKSGGVTTSLVLPGSGNNIGGEAFVIKHAVGRPDGRLEVSAADMLADPDRSWRYIKMACGENPKRVYGKAGEHGPTSRMGESWEFRHAFEQAAALVREQDDWCAAAQAGGVDAVETYLPQDLRWETLGAVLRGQVHVNAHCYTVPDLEAFVDHTNEFKFPIRAFHHAHETYIVPEILKRAWGGRPPAAALFATNMDYKSEAYRGSERAGAILHDAGITPVYVSDNPVLNAQHVVYEAAKARGHGLPYHAALAGVTSAPAELLGLGERIGKVKPGYDGDVVVWDSDPLSVGAAPAQVWIDGTAQYGEPFLLNKTWSVPSVDPSVDALLTAPSEEVTLDSASANIVFTNITTTLHPSFPPAALSPGSSAPNVLIITAGAITCLGPCLPHLPHVLHTHTTIPLGRFGGTFTPALTALGSALGLSEIAAEPSTRDGVNTPTSPFARAVDGLLATGSKQLAAARRHGVARAVAAPLGARGVGEPSLSAAVGELRGRLLEAVEGLNGTGKETVVGERYGEQAFLRRVVGGEGLALVVHVDSADTIKALLRVKGEVEDALAGVDGDGDEGKANGTRRIRLVLVGAAESHLLARDLAAAGVGVVLAPLLQYSQHWDQRRSLTGAPLTNGTAIDALLDAGVDVAIGVSPSETWEVRDLGLLAGWAYRNGGGRLTEKEAVGLVSWRVEELLGLEGKREDWVVWEGSPLEIGGRVVGMGTGKGGKVTVWR</sequence>
<organism evidence="5 6">
    <name type="scientific">Diplodia seriata</name>
    <dbReference type="NCBI Taxonomy" id="420778"/>
    <lineage>
        <taxon>Eukaryota</taxon>
        <taxon>Fungi</taxon>
        <taxon>Dikarya</taxon>
        <taxon>Ascomycota</taxon>
        <taxon>Pezizomycotina</taxon>
        <taxon>Dothideomycetes</taxon>
        <taxon>Dothideomycetes incertae sedis</taxon>
        <taxon>Botryosphaeriales</taxon>
        <taxon>Botryosphaeriaceae</taxon>
        <taxon>Diplodia</taxon>
    </lineage>
</organism>
<dbReference type="SUPFAM" id="SSF51556">
    <property type="entry name" value="Metallo-dependent hydrolases"/>
    <property type="match status" value="1"/>
</dbReference>
<feature type="domain" description="Amidohydrolase 3" evidence="4">
    <location>
        <begin position="457"/>
        <end position="517"/>
    </location>
</feature>
<evidence type="ECO:0000259" key="4">
    <source>
        <dbReference type="Pfam" id="PF07969"/>
    </source>
</evidence>
<dbReference type="OrthoDB" id="10258955at2759"/>
<dbReference type="PANTHER" id="PTHR11113:SF14">
    <property type="entry name" value="N-ACETYLGLUCOSAMINE-6-PHOSPHATE DEACETYLASE"/>
    <property type="match status" value="1"/>
</dbReference>
<dbReference type="EMBL" id="MSZU01000093">
    <property type="protein sequence ID" value="OMP84432.1"/>
    <property type="molecule type" value="Genomic_DNA"/>
</dbReference>
<proteinExistence type="predicted"/>
<dbReference type="STRING" id="420778.A0A1S8BA23"/>
<keyword evidence="1" id="KW-0378">Hydrolase</keyword>
<accession>A0A1S8BA23</accession>
<dbReference type="SUPFAM" id="SSF51338">
    <property type="entry name" value="Composite domain of metallo-dependent hydrolases"/>
    <property type="match status" value="1"/>
</dbReference>
<dbReference type="Pfam" id="PF07969">
    <property type="entry name" value="Amidohydro_3"/>
    <property type="match status" value="1"/>
</dbReference>
<dbReference type="Proteomes" id="UP000190776">
    <property type="component" value="Unassembled WGS sequence"/>
</dbReference>
<keyword evidence="3" id="KW-1133">Transmembrane helix</keyword>
<gene>
    <name evidence="5" type="ORF">BK809_0000214</name>
</gene>
<feature type="transmembrane region" description="Helical" evidence="3">
    <location>
        <begin position="29"/>
        <end position="46"/>
    </location>
</feature>
<dbReference type="PANTHER" id="PTHR11113">
    <property type="entry name" value="N-ACETYLGLUCOSAMINE-6-PHOSPHATE DEACETYLASE"/>
    <property type="match status" value="1"/>
</dbReference>
<comment type="caution">
    <text evidence="5">The sequence shown here is derived from an EMBL/GenBank/DDBJ whole genome shotgun (WGS) entry which is preliminary data.</text>
</comment>
<evidence type="ECO:0000313" key="5">
    <source>
        <dbReference type="EMBL" id="OMP84432.1"/>
    </source>
</evidence>
<evidence type="ECO:0000256" key="2">
    <source>
        <dbReference type="SAM" id="MobiDB-lite"/>
    </source>
</evidence>
<keyword evidence="3" id="KW-0812">Transmembrane</keyword>
<dbReference type="InterPro" id="IPR011059">
    <property type="entry name" value="Metal-dep_hydrolase_composite"/>
</dbReference>
<dbReference type="GO" id="GO:0008448">
    <property type="term" value="F:N-acetylglucosamine-6-phosphate deacetylase activity"/>
    <property type="evidence" value="ECO:0007669"/>
    <property type="project" value="TreeGrafter"/>
</dbReference>
<dbReference type="AlphaFoldDB" id="A0A1S8BA23"/>
<feature type="region of interest" description="Disordered" evidence="2">
    <location>
        <begin position="1"/>
        <end position="24"/>
    </location>
</feature>
<dbReference type="InterPro" id="IPR032466">
    <property type="entry name" value="Metal_Hydrolase"/>
</dbReference>
<evidence type="ECO:0000256" key="3">
    <source>
        <dbReference type="SAM" id="Phobius"/>
    </source>
</evidence>
<dbReference type="GO" id="GO:0006046">
    <property type="term" value="P:N-acetylglucosamine catabolic process"/>
    <property type="evidence" value="ECO:0007669"/>
    <property type="project" value="TreeGrafter"/>
</dbReference>
<dbReference type="CDD" id="cd01309">
    <property type="entry name" value="Met_dep_hydrolase_C"/>
    <property type="match status" value="1"/>
</dbReference>